<keyword evidence="1" id="KW-1133">Transmembrane helix</keyword>
<accession>A0A3P7L3K3</accession>
<organism evidence="2 3">
    <name type="scientific">Strongylus vulgaris</name>
    <name type="common">Blood worm</name>
    <dbReference type="NCBI Taxonomy" id="40348"/>
    <lineage>
        <taxon>Eukaryota</taxon>
        <taxon>Metazoa</taxon>
        <taxon>Ecdysozoa</taxon>
        <taxon>Nematoda</taxon>
        <taxon>Chromadorea</taxon>
        <taxon>Rhabditida</taxon>
        <taxon>Rhabditina</taxon>
        <taxon>Rhabditomorpha</taxon>
        <taxon>Strongyloidea</taxon>
        <taxon>Strongylidae</taxon>
        <taxon>Strongylus</taxon>
    </lineage>
</organism>
<feature type="transmembrane region" description="Helical" evidence="1">
    <location>
        <begin position="62"/>
        <end position="83"/>
    </location>
</feature>
<name>A0A3P7L3K3_STRVU</name>
<dbReference type="Proteomes" id="UP000270094">
    <property type="component" value="Unassembled WGS sequence"/>
</dbReference>
<keyword evidence="3" id="KW-1185">Reference proteome</keyword>
<keyword evidence="1" id="KW-0472">Membrane</keyword>
<reference evidence="2 3" key="1">
    <citation type="submission" date="2018-11" db="EMBL/GenBank/DDBJ databases">
        <authorList>
            <consortium name="Pathogen Informatics"/>
        </authorList>
    </citation>
    <scope>NUCLEOTIDE SEQUENCE [LARGE SCALE GENOMIC DNA]</scope>
</reference>
<evidence type="ECO:0000313" key="2">
    <source>
        <dbReference type="EMBL" id="VDM74032.1"/>
    </source>
</evidence>
<dbReference type="EMBL" id="UYYB01033745">
    <property type="protein sequence ID" value="VDM74032.1"/>
    <property type="molecule type" value="Genomic_DNA"/>
</dbReference>
<gene>
    <name evidence="2" type="ORF">SVUK_LOCUS9030</name>
</gene>
<proteinExistence type="predicted"/>
<keyword evidence="1" id="KW-0812">Transmembrane</keyword>
<evidence type="ECO:0000256" key="1">
    <source>
        <dbReference type="SAM" id="Phobius"/>
    </source>
</evidence>
<dbReference type="OrthoDB" id="655540at2759"/>
<sequence>MENSQYDLMILLTACQQLEVQNFMKPVEIIRYVERNFFIRELLIPANSLPCFLSLHLTRRRFVGGAILLCLVAVVCAHTARHLGNNWLIMQRRWPQYLNTCRSPYPEMGYRAMGRGARLRLQQI</sequence>
<protein>
    <submittedName>
        <fullName evidence="2">Uncharacterized protein</fullName>
    </submittedName>
</protein>
<dbReference type="AlphaFoldDB" id="A0A3P7L3K3"/>
<evidence type="ECO:0000313" key="3">
    <source>
        <dbReference type="Proteomes" id="UP000270094"/>
    </source>
</evidence>